<dbReference type="OrthoDB" id="115915at2157"/>
<evidence type="ECO:0000259" key="9">
    <source>
        <dbReference type="PROSITE" id="PS50109"/>
    </source>
</evidence>
<dbReference type="CDD" id="cd00082">
    <property type="entry name" value="HisKA"/>
    <property type="match status" value="1"/>
</dbReference>
<dbReference type="InterPro" id="IPR013656">
    <property type="entry name" value="PAS_4"/>
</dbReference>
<feature type="domain" description="PAC" evidence="11">
    <location>
        <begin position="276"/>
        <end position="328"/>
    </location>
</feature>
<dbReference type="InterPro" id="IPR003594">
    <property type="entry name" value="HATPase_dom"/>
</dbReference>
<feature type="modified residue" description="4-aspartylphosphate" evidence="7">
    <location>
        <position position="634"/>
    </location>
</feature>
<evidence type="ECO:0000256" key="2">
    <source>
        <dbReference type="ARBA" id="ARBA00022679"/>
    </source>
</evidence>
<evidence type="ECO:0000313" key="12">
    <source>
        <dbReference type="EMBL" id="SNQ60025.1"/>
    </source>
</evidence>
<dbReference type="SMART" id="SM00448">
    <property type="entry name" value="REC"/>
    <property type="match status" value="1"/>
</dbReference>
<dbReference type="CDD" id="cd17546">
    <property type="entry name" value="REC_hyHK_CKI1_RcsC-like"/>
    <property type="match status" value="1"/>
</dbReference>
<dbReference type="SUPFAM" id="SSF55874">
    <property type="entry name" value="ATPase domain of HSP90 chaperone/DNA topoisomerase II/histidine kinase"/>
    <property type="match status" value="1"/>
</dbReference>
<dbReference type="InterPro" id="IPR005467">
    <property type="entry name" value="His_kinase_dom"/>
</dbReference>
<dbReference type="Gene3D" id="3.40.50.2300">
    <property type="match status" value="1"/>
</dbReference>
<keyword evidence="8" id="KW-0175">Coiled coil</keyword>
<dbReference type="Gene3D" id="1.10.287.130">
    <property type="match status" value="1"/>
</dbReference>
<dbReference type="RefSeq" id="WP_096204306.1">
    <property type="nucleotide sequence ID" value="NZ_FZMP01000059.1"/>
</dbReference>
<keyword evidence="5" id="KW-0067">ATP-binding</keyword>
<evidence type="ECO:0000256" key="8">
    <source>
        <dbReference type="SAM" id="Coils"/>
    </source>
</evidence>
<evidence type="ECO:0000256" key="4">
    <source>
        <dbReference type="ARBA" id="ARBA00022777"/>
    </source>
</evidence>
<feature type="coiled-coil region" evidence="8">
    <location>
        <begin position="163"/>
        <end position="190"/>
    </location>
</feature>
<keyword evidence="3" id="KW-0547">Nucleotide-binding</keyword>
<name>A0A284VL85_9EURY</name>
<dbReference type="SMART" id="SM00388">
    <property type="entry name" value="HisKA"/>
    <property type="match status" value="1"/>
</dbReference>
<evidence type="ECO:0000259" key="11">
    <source>
        <dbReference type="PROSITE" id="PS50113"/>
    </source>
</evidence>
<dbReference type="CDD" id="cd00130">
    <property type="entry name" value="PAS"/>
    <property type="match status" value="2"/>
</dbReference>
<accession>A0A284VL85</accession>
<dbReference type="InterPro" id="IPR000014">
    <property type="entry name" value="PAS"/>
</dbReference>
<dbReference type="Pfam" id="PF08448">
    <property type="entry name" value="PAS_4"/>
    <property type="match status" value="1"/>
</dbReference>
<keyword evidence="1 7" id="KW-0597">Phosphoprotein</keyword>
<dbReference type="Pfam" id="PF02518">
    <property type="entry name" value="HATPase_c"/>
    <property type="match status" value="1"/>
</dbReference>
<dbReference type="PANTHER" id="PTHR43065:SF46">
    <property type="entry name" value="C4-DICARBOXYLATE TRANSPORT SENSOR PROTEIN DCTB"/>
    <property type="match status" value="1"/>
</dbReference>
<dbReference type="InterPro" id="IPR001789">
    <property type="entry name" value="Sig_transdc_resp-reg_receiver"/>
</dbReference>
<keyword evidence="4 12" id="KW-0418">Kinase</keyword>
<evidence type="ECO:0000313" key="13">
    <source>
        <dbReference type="Proteomes" id="UP000218615"/>
    </source>
</evidence>
<dbReference type="PRINTS" id="PR00344">
    <property type="entry name" value="BCTRLSENSOR"/>
</dbReference>
<protein>
    <submittedName>
        <fullName evidence="12">PAS/PAC sensor hybrid histidine kinase (Modular protein)</fullName>
    </submittedName>
</protein>
<dbReference type="GO" id="GO:0000155">
    <property type="term" value="F:phosphorelay sensor kinase activity"/>
    <property type="evidence" value="ECO:0007669"/>
    <property type="project" value="InterPro"/>
</dbReference>
<feature type="domain" description="Response regulatory" evidence="10">
    <location>
        <begin position="583"/>
        <end position="698"/>
    </location>
</feature>
<dbReference type="Gene3D" id="3.30.450.20">
    <property type="entry name" value="PAS domain"/>
    <property type="match status" value="2"/>
</dbReference>
<dbReference type="AlphaFoldDB" id="A0A284VL85"/>
<dbReference type="Pfam" id="PF13426">
    <property type="entry name" value="PAS_9"/>
    <property type="match status" value="1"/>
</dbReference>
<dbReference type="Pfam" id="PF00072">
    <property type="entry name" value="Response_reg"/>
    <property type="match status" value="1"/>
</dbReference>
<sequence length="701" mass="79855">MIGQTVDLQKLSTEDVKSIIHELQVHHIELEMQNEELRRTQSELEESRNRYSNLYDFAPIGYFTFDKNGLIIEVNLTGANKLGMERSFLIKKPFSRYITFSSRDVFYQHLRKVFRTNTKQTCEIKLVDKNKNQFNVQLESLAVQDSGGNFSQCRTAIIDVTELKRAEEKLQRADDELVKSNEALQAETVERKRAEQAEQDARVYAESIVETLRESLVVLDVQLRVVIANQTFYRTFKVSLEETVNKFIYDLGNHQWDIPELRKLLEEVLPKNIKFHDFEVDHEFQNIGRRTMLLNARRIYQKDGDIELILLAIEDITEKKRLESQLLRSQRMESIGTLAGGIAHDLNNMLTPMMLSLQMLKEKYKDEQSQKLLTILEQNSQRSANLIKQVMSFARGMEGERKPLQVSHIISEIDKIAKETFPKNIELRTNVPDDLWTISGDVTQLHQVIMNLCVNARDAMPYGGVLSISAENFFVDKNFVRMHTDTKVGSYVVITVSDTGTGIPPKIVDRIFEPFFTTKEQGKGTGLGLSTALAIVKGHGGFINVYSEVGKGTAFRVYLPAIKTEIHEACEQQPGLLVGDGEWILVAEDEESIRDVTFSTLEMSGYKVLTANDGVEAVALYAQNRDKIKVILMDMMMPVMDGQASIRAIRRVNPQVKIIAVSGLTEKDRLAKVAELTNAFLPKPYTAERLLKTIHEVLRAK</sequence>
<dbReference type="PROSITE" id="PS50109">
    <property type="entry name" value="HIS_KIN"/>
    <property type="match status" value="1"/>
</dbReference>
<evidence type="ECO:0000259" key="10">
    <source>
        <dbReference type="PROSITE" id="PS50110"/>
    </source>
</evidence>
<dbReference type="InterPro" id="IPR011006">
    <property type="entry name" value="CheY-like_superfamily"/>
</dbReference>
<dbReference type="InterPro" id="IPR036097">
    <property type="entry name" value="HisK_dim/P_sf"/>
</dbReference>
<dbReference type="InterPro" id="IPR003661">
    <property type="entry name" value="HisK_dim/P_dom"/>
</dbReference>
<dbReference type="SMART" id="SM00091">
    <property type="entry name" value="PAS"/>
    <property type="match status" value="2"/>
</dbReference>
<keyword evidence="13" id="KW-1185">Reference proteome</keyword>
<dbReference type="InterPro" id="IPR035965">
    <property type="entry name" value="PAS-like_dom_sf"/>
</dbReference>
<proteinExistence type="predicted"/>
<feature type="domain" description="Histidine kinase" evidence="9">
    <location>
        <begin position="341"/>
        <end position="563"/>
    </location>
</feature>
<dbReference type="GO" id="GO:0005524">
    <property type="term" value="F:ATP binding"/>
    <property type="evidence" value="ECO:0007669"/>
    <property type="project" value="UniProtKB-KW"/>
</dbReference>
<evidence type="ECO:0000256" key="3">
    <source>
        <dbReference type="ARBA" id="ARBA00022741"/>
    </source>
</evidence>
<keyword evidence="6" id="KW-0902">Two-component regulatory system</keyword>
<evidence type="ECO:0000256" key="1">
    <source>
        <dbReference type="ARBA" id="ARBA00022553"/>
    </source>
</evidence>
<keyword evidence="2" id="KW-0808">Transferase</keyword>
<dbReference type="PANTHER" id="PTHR43065">
    <property type="entry name" value="SENSOR HISTIDINE KINASE"/>
    <property type="match status" value="1"/>
</dbReference>
<dbReference type="SUPFAM" id="SSF52172">
    <property type="entry name" value="CheY-like"/>
    <property type="match status" value="1"/>
</dbReference>
<dbReference type="Gene3D" id="3.30.565.10">
    <property type="entry name" value="Histidine kinase-like ATPase, C-terminal domain"/>
    <property type="match status" value="1"/>
</dbReference>
<dbReference type="Pfam" id="PF00512">
    <property type="entry name" value="HisKA"/>
    <property type="match status" value="1"/>
</dbReference>
<dbReference type="InterPro" id="IPR036890">
    <property type="entry name" value="HATPase_C_sf"/>
</dbReference>
<reference evidence="13" key="1">
    <citation type="submission" date="2017-06" db="EMBL/GenBank/DDBJ databases">
        <authorList>
            <person name="Cremers G."/>
        </authorList>
    </citation>
    <scope>NUCLEOTIDE SEQUENCE [LARGE SCALE GENOMIC DNA]</scope>
</reference>
<evidence type="ECO:0000256" key="5">
    <source>
        <dbReference type="ARBA" id="ARBA00022840"/>
    </source>
</evidence>
<dbReference type="InterPro" id="IPR004358">
    <property type="entry name" value="Sig_transdc_His_kin-like_C"/>
</dbReference>
<dbReference type="PROSITE" id="PS50110">
    <property type="entry name" value="RESPONSE_REGULATORY"/>
    <property type="match status" value="1"/>
</dbReference>
<gene>
    <name evidence="12" type="ORF">MNV_1510018</name>
</gene>
<dbReference type="InterPro" id="IPR000700">
    <property type="entry name" value="PAS-assoc_C"/>
</dbReference>
<dbReference type="SUPFAM" id="SSF47384">
    <property type="entry name" value="Homodimeric domain of signal transducing histidine kinase"/>
    <property type="match status" value="1"/>
</dbReference>
<dbReference type="NCBIfam" id="TIGR00229">
    <property type="entry name" value="sensory_box"/>
    <property type="match status" value="2"/>
</dbReference>
<dbReference type="EMBL" id="FZMP01000059">
    <property type="protein sequence ID" value="SNQ60025.1"/>
    <property type="molecule type" value="Genomic_DNA"/>
</dbReference>
<dbReference type="SMART" id="SM00387">
    <property type="entry name" value="HATPase_c"/>
    <property type="match status" value="1"/>
</dbReference>
<evidence type="ECO:0000256" key="6">
    <source>
        <dbReference type="ARBA" id="ARBA00023012"/>
    </source>
</evidence>
<dbReference type="SUPFAM" id="SSF55785">
    <property type="entry name" value="PYP-like sensor domain (PAS domain)"/>
    <property type="match status" value="2"/>
</dbReference>
<feature type="coiled-coil region" evidence="8">
    <location>
        <begin position="20"/>
        <end position="54"/>
    </location>
</feature>
<feature type="domain" description="PAC" evidence="11">
    <location>
        <begin position="120"/>
        <end position="172"/>
    </location>
</feature>
<organism evidence="12 13">
    <name type="scientific">Candidatus Methanoperedens nitratireducens</name>
    <dbReference type="NCBI Taxonomy" id="1392998"/>
    <lineage>
        <taxon>Archaea</taxon>
        <taxon>Methanobacteriati</taxon>
        <taxon>Methanobacteriota</taxon>
        <taxon>Stenosarchaea group</taxon>
        <taxon>Methanomicrobia</taxon>
        <taxon>Methanosarcinales</taxon>
        <taxon>ANME-2 cluster</taxon>
        <taxon>Candidatus Methanoperedentaceae</taxon>
        <taxon>Candidatus Methanoperedens</taxon>
    </lineage>
</organism>
<dbReference type="Proteomes" id="UP000218615">
    <property type="component" value="Unassembled WGS sequence"/>
</dbReference>
<evidence type="ECO:0000256" key="7">
    <source>
        <dbReference type="PROSITE-ProRule" id="PRU00169"/>
    </source>
</evidence>
<dbReference type="PROSITE" id="PS50113">
    <property type="entry name" value="PAC"/>
    <property type="match status" value="2"/>
</dbReference>